<protein>
    <submittedName>
        <fullName evidence="9">Camk camk1 protein kinase</fullName>
    </submittedName>
</protein>
<dbReference type="Proteomes" id="UP000054928">
    <property type="component" value="Unassembled WGS sequence"/>
</dbReference>
<dbReference type="FunFam" id="1.10.510.10:FF:000709">
    <property type="entry name" value="CAMK/CAMK1 protein kinase, variant 2"/>
    <property type="match status" value="1"/>
</dbReference>
<dbReference type="GeneID" id="36408156"/>
<evidence type="ECO:0000256" key="2">
    <source>
        <dbReference type="ARBA" id="ARBA00022679"/>
    </source>
</evidence>
<dbReference type="SUPFAM" id="SSF56112">
    <property type="entry name" value="Protein kinase-like (PK-like)"/>
    <property type="match status" value="1"/>
</dbReference>
<dbReference type="InterPro" id="IPR050205">
    <property type="entry name" value="CDPK_Ser/Thr_kinases"/>
</dbReference>
<dbReference type="FunFam" id="3.30.200.20:FF:000042">
    <property type="entry name" value="Aurora kinase A"/>
    <property type="match status" value="1"/>
</dbReference>
<dbReference type="PROSITE" id="PS00108">
    <property type="entry name" value="PROTEIN_KINASE_ST"/>
    <property type="match status" value="1"/>
</dbReference>
<keyword evidence="5 6" id="KW-0067">ATP-binding</keyword>
<evidence type="ECO:0000256" key="4">
    <source>
        <dbReference type="ARBA" id="ARBA00022777"/>
    </source>
</evidence>
<organism evidence="9 10">
    <name type="scientific">Plasmopara halstedii</name>
    <name type="common">Downy mildew of sunflower</name>
    <dbReference type="NCBI Taxonomy" id="4781"/>
    <lineage>
        <taxon>Eukaryota</taxon>
        <taxon>Sar</taxon>
        <taxon>Stramenopiles</taxon>
        <taxon>Oomycota</taxon>
        <taxon>Peronosporomycetes</taxon>
        <taxon>Peronosporales</taxon>
        <taxon>Peronosporaceae</taxon>
        <taxon>Plasmopara</taxon>
    </lineage>
</organism>
<dbReference type="STRING" id="4781.A0A0P1APB8"/>
<accession>A0A0P1APB8</accession>
<dbReference type="InterPro" id="IPR012942">
    <property type="entry name" value="SRR1-like"/>
</dbReference>
<evidence type="ECO:0000313" key="9">
    <source>
        <dbReference type="EMBL" id="CEG42864.1"/>
    </source>
</evidence>
<feature type="binding site" evidence="6">
    <location>
        <position position="532"/>
    </location>
    <ligand>
        <name>ATP</name>
        <dbReference type="ChEBI" id="CHEBI:30616"/>
    </ligand>
</feature>
<dbReference type="InterPro" id="IPR017441">
    <property type="entry name" value="Protein_kinase_ATP_BS"/>
</dbReference>
<dbReference type="RefSeq" id="XP_024579233.1">
    <property type="nucleotide sequence ID" value="XM_024728790.1"/>
</dbReference>
<keyword evidence="4 9" id="KW-0418">Kinase</keyword>
<feature type="region of interest" description="Disordered" evidence="7">
    <location>
        <begin position="1069"/>
        <end position="1121"/>
    </location>
</feature>
<keyword evidence="10" id="KW-1185">Reference proteome</keyword>
<feature type="region of interest" description="Disordered" evidence="7">
    <location>
        <begin position="403"/>
        <end position="430"/>
    </location>
</feature>
<name>A0A0P1APB8_PLAHL</name>
<evidence type="ECO:0000256" key="3">
    <source>
        <dbReference type="ARBA" id="ARBA00022741"/>
    </source>
</evidence>
<feature type="compositionally biased region" description="Basic and acidic residues" evidence="7">
    <location>
        <begin position="416"/>
        <end position="430"/>
    </location>
</feature>
<dbReference type="EMBL" id="CCYD01000645">
    <property type="protein sequence ID" value="CEG42864.1"/>
    <property type="molecule type" value="Genomic_DNA"/>
</dbReference>
<dbReference type="CDD" id="cd05117">
    <property type="entry name" value="STKc_CAMK"/>
    <property type="match status" value="1"/>
</dbReference>
<evidence type="ECO:0000256" key="7">
    <source>
        <dbReference type="SAM" id="MobiDB-lite"/>
    </source>
</evidence>
<keyword evidence="2" id="KW-0808">Transferase</keyword>
<dbReference type="InterPro" id="IPR011009">
    <property type="entry name" value="Kinase-like_dom_sf"/>
</dbReference>
<evidence type="ECO:0000256" key="1">
    <source>
        <dbReference type="ARBA" id="ARBA00022527"/>
    </source>
</evidence>
<dbReference type="SMART" id="SM00220">
    <property type="entry name" value="S_TKc"/>
    <property type="match status" value="1"/>
</dbReference>
<keyword evidence="1" id="KW-0723">Serine/threonine-protein kinase</keyword>
<feature type="compositionally biased region" description="Low complexity" evidence="7">
    <location>
        <begin position="930"/>
        <end position="944"/>
    </location>
</feature>
<evidence type="ECO:0000256" key="6">
    <source>
        <dbReference type="PROSITE-ProRule" id="PRU10141"/>
    </source>
</evidence>
<evidence type="ECO:0000256" key="5">
    <source>
        <dbReference type="ARBA" id="ARBA00022840"/>
    </source>
</evidence>
<dbReference type="Pfam" id="PF00069">
    <property type="entry name" value="Pkinase"/>
    <property type="match status" value="1"/>
</dbReference>
<feature type="region of interest" description="Disordered" evidence="7">
    <location>
        <begin position="847"/>
        <end position="883"/>
    </location>
</feature>
<dbReference type="InterPro" id="IPR008271">
    <property type="entry name" value="Ser/Thr_kinase_AS"/>
</dbReference>
<evidence type="ECO:0000259" key="8">
    <source>
        <dbReference type="PROSITE" id="PS50011"/>
    </source>
</evidence>
<dbReference type="PANTHER" id="PTHR24349">
    <property type="entry name" value="SERINE/THREONINE-PROTEIN KINASE"/>
    <property type="match status" value="1"/>
</dbReference>
<feature type="region of interest" description="Disordered" evidence="7">
    <location>
        <begin position="441"/>
        <end position="460"/>
    </location>
</feature>
<dbReference type="PROSITE" id="PS00107">
    <property type="entry name" value="PROTEIN_KINASE_ATP"/>
    <property type="match status" value="1"/>
</dbReference>
<reference evidence="10" key="1">
    <citation type="submission" date="2014-09" db="EMBL/GenBank/DDBJ databases">
        <authorList>
            <person name="Sharma Rahul"/>
            <person name="Thines Marco"/>
        </authorList>
    </citation>
    <scope>NUCLEOTIDE SEQUENCE [LARGE SCALE GENOMIC DNA]</scope>
</reference>
<dbReference type="Pfam" id="PF07985">
    <property type="entry name" value="SRR1"/>
    <property type="match status" value="1"/>
</dbReference>
<keyword evidence="3 6" id="KW-0547">Nucleotide-binding</keyword>
<evidence type="ECO:0000313" key="10">
    <source>
        <dbReference type="Proteomes" id="UP000054928"/>
    </source>
</evidence>
<feature type="region of interest" description="Disordered" evidence="7">
    <location>
        <begin position="918"/>
        <end position="949"/>
    </location>
</feature>
<dbReference type="GO" id="GO:0004674">
    <property type="term" value="F:protein serine/threonine kinase activity"/>
    <property type="evidence" value="ECO:0007669"/>
    <property type="project" value="UniProtKB-KW"/>
</dbReference>
<proteinExistence type="predicted"/>
<dbReference type="OrthoDB" id="40902at2759"/>
<dbReference type="GO" id="GO:0005524">
    <property type="term" value="F:ATP binding"/>
    <property type="evidence" value="ECO:0007669"/>
    <property type="project" value="UniProtKB-UniRule"/>
</dbReference>
<dbReference type="AlphaFoldDB" id="A0A0P1APB8"/>
<dbReference type="PROSITE" id="PS50011">
    <property type="entry name" value="PROTEIN_KINASE_DOM"/>
    <property type="match status" value="1"/>
</dbReference>
<dbReference type="InterPro" id="IPR000719">
    <property type="entry name" value="Prot_kinase_dom"/>
</dbReference>
<sequence length="1121" mass="126111">MEENWLQVSRRRRGKNLRSQDDLWKNLDIEEEKGEPVPDVSARKQMQIIDRVHGIADILRKSVLLKDAQSVIMKHFDMKSEETSVKNEENQADSTEKTHSGLTIVGYGLGSFCASINAVHQLAFLVVMREAFMKIEATWDSHAVGSLKSRHICVEIYDPAMNKSDVAIANYFQLEVIQKNEHGRRLVKSNTVFFMPHCSKTLYQNVLACNWGPAIGKLVIIGNSFSAYRDRTLVTKEREKLLFVRVLPYLKEIQLSCGVAKSHKEYRTYEAAFNDLSVHIFPSQLLTRGLKDDTLLGNKMGAVATTPEFSVKKESLRMVVTCETPITADQILDNGLLYIKTQKRASRPFPSRARFSFQVHRSMKVRHLLGWSRPTDMAMSSFQTSKIKVDSLSINGLLSPESVAARSRNNNSQDMEFSHNLKSDENKPENAVDKVLTAAPVSREKRTPSAAHCSNNNNSSTSAYTSQFRVAIPTNFDKTPTASPPKVTFRKGEKSFLDFHQHYAITRHLGEGSYSTVKQVTHRKKGGFYACKIVDKLSLSDVDRAALSHEVRVLSSVNHVNIMRLYEVIEDDAKCYLVTELAEGGDLFDRIVKHGKFSEREAQKVMAALVEALYYCHLHNIIHRDVKPENVLLSGDDVKLCDFGFARQLNHQDDQASDSCGTPGYAAPEILDGRSYGLEVDVFSLGVVTYIMLCGYPPFPMKLAQLRTHRFNVRYPSKDWAAIHPDVKTLISHMLHVDPKERPTMAVLRTNPWVKAGRITLERLRRENEERQRLADLTRRQQAASAIRKKLVMGGFEAIKYGRNGLPHRTKLRLSTDGKVMSWQPKLLKRSLLRYQNARTFTSLFGISGKNNTEEKNSSALQDEGSKSETRRPAVGTSYKDESADACSTVNNVDGAGSTTDAINEKRFWWRSLHRERSSKTERTASGGFTRPTTTRQTASTPSSPITPPIVKVLRFPTPNVTLEHTESPYATSSDRLDDSIKLHDIRELLPGDRAIFFAGHAMNLPNSSKRAVDPACVLSVCTRYRELHLEFSNEGVRDGFMYLLQQATLPLHQCALTQSHLMMATATPPPVPLSLSSRQRGAMTPLEEEINRSSGPEVDEDIDEARAKEAMAARPNNQAE</sequence>
<dbReference type="OMA" id="HICVEIY"/>
<feature type="domain" description="Protein kinase" evidence="8">
    <location>
        <begin position="503"/>
        <end position="754"/>
    </location>
</feature>
<dbReference type="Gene3D" id="1.10.510.10">
    <property type="entry name" value="Transferase(Phosphotransferase) domain 1"/>
    <property type="match status" value="1"/>
</dbReference>